<dbReference type="Gene3D" id="3.40.50.1820">
    <property type="entry name" value="alpha/beta hydrolase"/>
    <property type="match status" value="1"/>
</dbReference>
<dbReference type="eggNOG" id="COG3509">
    <property type="taxonomic scope" value="Bacteria"/>
</dbReference>
<proteinExistence type="predicted"/>
<dbReference type="InterPro" id="IPR010126">
    <property type="entry name" value="Esterase_phb"/>
</dbReference>
<evidence type="ECO:0000256" key="2">
    <source>
        <dbReference type="ARBA" id="ARBA00022801"/>
    </source>
</evidence>
<dbReference type="EMBL" id="CP000463">
    <property type="protein sequence ID" value="ABJ04195.1"/>
    <property type="molecule type" value="Genomic_DNA"/>
</dbReference>
<dbReference type="EC" id="3.1.1.73" evidence="4"/>
<accession>Q07V39</accession>
<keyword evidence="2 4" id="KW-0378">Hydrolase</keyword>
<feature type="region of interest" description="Disordered" evidence="3">
    <location>
        <begin position="335"/>
        <end position="368"/>
    </location>
</feature>
<dbReference type="Pfam" id="PF10503">
    <property type="entry name" value="Esterase_PHB"/>
    <property type="match status" value="1"/>
</dbReference>
<sequence>MSLASNLEFLRNLRKLNGVSGLDGHAGPPPGASRLVETPAFGSNPGELRMWSYVPPELPPKAGLVVVLHGCTQTAAGYELGAGWSTLARRYGFALLMPEQTKANNARLCFNWFEPGDIQRGEGEPASIRAMVEQMVRTHGLDRKKIFVTGLSAGGAMSAVMLATYPDVFAGGAVIAGLPYGVANNVRQALHAMMRPPSHTPRHLGDRVRHASPHQGPWPKLSVWHGSADRTVHPANADQLVRQWLDLHGLPAAPMSQSVVDGHPRQVWWNEDGEPVVESYTIADMAHGTPLGIGENDERFGAQGAFLLEVGISSSYHIAKFFGLTGRVHLSKQAEKTMAHAPGAEEIPQATRAGSSRRDPPRDKPGGRLIDVSAVITKALTAAGLMK</sequence>
<dbReference type="NCBIfam" id="TIGR01840">
    <property type="entry name" value="esterase_phb"/>
    <property type="match status" value="1"/>
</dbReference>
<dbReference type="KEGG" id="rpe:RPE_0236"/>
<dbReference type="InterPro" id="IPR029058">
    <property type="entry name" value="AB_hydrolase_fold"/>
</dbReference>
<organism evidence="4">
    <name type="scientific">Rhodopseudomonas palustris (strain BisA53)</name>
    <dbReference type="NCBI Taxonomy" id="316055"/>
    <lineage>
        <taxon>Bacteria</taxon>
        <taxon>Pseudomonadati</taxon>
        <taxon>Pseudomonadota</taxon>
        <taxon>Alphaproteobacteria</taxon>
        <taxon>Hyphomicrobiales</taxon>
        <taxon>Nitrobacteraceae</taxon>
        <taxon>Rhodopseudomonas</taxon>
    </lineage>
</organism>
<dbReference type="InterPro" id="IPR050955">
    <property type="entry name" value="Plant_Biomass_Hydrol_Est"/>
</dbReference>
<feature type="compositionally biased region" description="Basic and acidic residues" evidence="3">
    <location>
        <begin position="356"/>
        <end position="366"/>
    </location>
</feature>
<evidence type="ECO:0000313" key="4">
    <source>
        <dbReference type="EMBL" id="ABJ04195.1"/>
    </source>
</evidence>
<dbReference type="GO" id="GO:0005576">
    <property type="term" value="C:extracellular region"/>
    <property type="evidence" value="ECO:0007669"/>
    <property type="project" value="InterPro"/>
</dbReference>
<dbReference type="PANTHER" id="PTHR43037">
    <property type="entry name" value="UNNAMED PRODUCT-RELATED"/>
    <property type="match status" value="1"/>
</dbReference>
<dbReference type="AlphaFoldDB" id="Q07V39"/>
<gene>
    <name evidence="4" type="ordered locus">RPE_0236</name>
</gene>
<evidence type="ECO:0000256" key="3">
    <source>
        <dbReference type="SAM" id="MobiDB-lite"/>
    </source>
</evidence>
<dbReference type="GO" id="GO:0030600">
    <property type="term" value="F:feruloyl esterase activity"/>
    <property type="evidence" value="ECO:0007669"/>
    <property type="project" value="UniProtKB-EC"/>
</dbReference>
<name>Q07V39_RHOP5</name>
<evidence type="ECO:0000256" key="1">
    <source>
        <dbReference type="ARBA" id="ARBA00022729"/>
    </source>
</evidence>
<reference evidence="4" key="1">
    <citation type="submission" date="2006-09" db="EMBL/GenBank/DDBJ databases">
        <title>Complete sequence of Rhodopseudomonas palustris BisA53.</title>
        <authorList>
            <consortium name="US DOE Joint Genome Institute"/>
            <person name="Copeland A."/>
            <person name="Lucas S."/>
            <person name="Lapidus A."/>
            <person name="Barry K."/>
            <person name="Detter J.C."/>
            <person name="Glavina del Rio T."/>
            <person name="Hammon N."/>
            <person name="Israni S."/>
            <person name="Dalin E."/>
            <person name="Tice H."/>
            <person name="Pitluck S."/>
            <person name="Chain P."/>
            <person name="Malfatti S."/>
            <person name="Shin M."/>
            <person name="Vergez L."/>
            <person name="Schmutz J."/>
            <person name="Larimer F."/>
            <person name="Land M."/>
            <person name="Hauser L."/>
            <person name="Pelletier D.A."/>
            <person name="Kyrpides N."/>
            <person name="Kim E."/>
            <person name="Harwood C.S."/>
            <person name="Oda Y."/>
            <person name="Richardson P."/>
        </authorList>
    </citation>
    <scope>NUCLEOTIDE SEQUENCE [LARGE SCALE GENOMIC DNA]</scope>
    <source>
        <strain evidence="4">BisA53</strain>
    </source>
</reference>
<keyword evidence="1" id="KW-0732">Signal</keyword>
<dbReference type="OrthoDB" id="9767239at2"/>
<protein>
    <submittedName>
        <fullName evidence="4">Esterase, PHB depolymerase family</fullName>
        <ecNumber evidence="4">3.1.1.73</ecNumber>
    </submittedName>
</protein>
<dbReference type="HOGENOM" id="CLU_027551_0_0_5"/>
<dbReference type="STRING" id="316055.RPE_0236"/>
<dbReference type="PANTHER" id="PTHR43037:SF1">
    <property type="entry name" value="BLL1128 PROTEIN"/>
    <property type="match status" value="1"/>
</dbReference>
<dbReference type="SUPFAM" id="SSF53474">
    <property type="entry name" value="alpha/beta-Hydrolases"/>
    <property type="match status" value="2"/>
</dbReference>